<dbReference type="RefSeq" id="WP_025904485.1">
    <property type="nucleotide sequence ID" value="NZ_CAJVGN010000001.1"/>
</dbReference>
<dbReference type="Gene3D" id="2.60.15.10">
    <property type="entry name" value="F0F1 ATP synthase delta/epsilon subunit, N-terminal"/>
    <property type="match status" value="1"/>
</dbReference>
<name>A0A1X0TU39_MAMSC</name>
<evidence type="ECO:0000313" key="19">
    <source>
        <dbReference type="EMBL" id="MCQ9304606.1"/>
    </source>
</evidence>
<dbReference type="Gene3D" id="1.20.5.440">
    <property type="entry name" value="ATP synthase delta/epsilon subunit, C-terminal domain"/>
    <property type="match status" value="1"/>
</dbReference>
<dbReference type="NCBIfam" id="NF001846">
    <property type="entry name" value="PRK00571.1-3"/>
    <property type="match status" value="1"/>
</dbReference>
<dbReference type="EMBL" id="JAPNQM010000002">
    <property type="protein sequence ID" value="MDL0116586.1"/>
    <property type="molecule type" value="Genomic_DNA"/>
</dbReference>
<dbReference type="EMBL" id="RXWV01000036">
    <property type="protein sequence ID" value="RTX72957.1"/>
    <property type="molecule type" value="Genomic_DNA"/>
</dbReference>
<evidence type="ECO:0000313" key="24">
    <source>
        <dbReference type="Proteomes" id="UP000274792"/>
    </source>
</evidence>
<comment type="subunit">
    <text evidence="14 15">F-type ATPases have 2 components, CF(1) - the catalytic core - and CF(0) - the membrane proton channel. CF(1) has five subunits: alpha(3), beta(3), gamma(1), delta(1), epsilon(1). CF(0) has three main subunits: a, b and c.</text>
</comment>
<evidence type="ECO:0000313" key="23">
    <source>
        <dbReference type="Proteomes" id="UP000197058"/>
    </source>
</evidence>
<dbReference type="InterPro" id="IPR020547">
    <property type="entry name" value="ATP_synth_F1_esu_C"/>
</dbReference>
<dbReference type="InterPro" id="IPR036771">
    <property type="entry name" value="ATPsynth_dsu/esu_N"/>
</dbReference>
<dbReference type="GO" id="GO:0046933">
    <property type="term" value="F:proton-transporting ATP synthase activity, rotational mechanism"/>
    <property type="evidence" value="ECO:0007669"/>
    <property type="project" value="UniProtKB-UniRule"/>
</dbReference>
<dbReference type="EMBL" id="CP069389">
    <property type="protein sequence ID" value="QRN91997.1"/>
    <property type="molecule type" value="Genomic_DNA"/>
</dbReference>
<dbReference type="Proteomes" id="UP001176210">
    <property type="component" value="Unassembled WGS sequence"/>
</dbReference>
<evidence type="ECO:0000259" key="17">
    <source>
        <dbReference type="Pfam" id="PF02823"/>
    </source>
</evidence>
<reference evidence="23" key="1">
    <citation type="submission" date="2017-06" db="EMBL/GenBank/DDBJ databases">
        <title>FDA dAtabase for Regulatory Grade micrObial Sequences (FDA-ARGOS): Supporting development and validation of Infectious Disease Dx tests.</title>
        <authorList>
            <person name="Goldberg B."/>
            <person name="Campos J."/>
            <person name="Tallon L."/>
            <person name="Sadzewicz L."/>
            <person name="Sengamalay N."/>
            <person name="Ott S."/>
            <person name="Godinez A."/>
            <person name="Nagaraj S."/>
            <person name="Vavikolanu K."/>
            <person name="Nadendla S."/>
            <person name="George J."/>
            <person name="Geyer C."/>
            <person name="Sichtig H."/>
        </authorList>
    </citation>
    <scope>NUCLEOTIDE SEQUENCE [LARGE SCALE GENOMIC DNA]</scope>
    <source>
        <strain evidence="23">FDAARGOS_285</strain>
    </source>
</reference>
<keyword evidence="7 14" id="KW-0375">Hydrogen ion transport</keyword>
<dbReference type="AlphaFoldDB" id="A0A1X0TU39"/>
<evidence type="ECO:0000256" key="1">
    <source>
        <dbReference type="ARBA" id="ARBA00003543"/>
    </source>
</evidence>
<evidence type="ECO:0000256" key="15">
    <source>
        <dbReference type="RuleBase" id="RU003656"/>
    </source>
</evidence>
<dbReference type="GO" id="GO:0005886">
    <property type="term" value="C:plasma membrane"/>
    <property type="evidence" value="ECO:0007669"/>
    <property type="project" value="UniProtKB-SubCell"/>
</dbReference>
<feature type="domain" description="ATP synthase epsilon subunit C-terminal" evidence="16">
    <location>
        <begin position="87"/>
        <end position="132"/>
    </location>
</feature>
<dbReference type="CDD" id="cd12152">
    <property type="entry name" value="F1-ATPase_delta"/>
    <property type="match status" value="1"/>
</dbReference>
<dbReference type="FunFam" id="2.60.15.10:FF:000001">
    <property type="entry name" value="ATP synthase epsilon chain"/>
    <property type="match status" value="1"/>
</dbReference>
<dbReference type="SUPFAM" id="SSF46604">
    <property type="entry name" value="Epsilon subunit of F1F0-ATP synthase C-terminal domain"/>
    <property type="match status" value="1"/>
</dbReference>
<evidence type="ECO:0000256" key="5">
    <source>
        <dbReference type="ARBA" id="ARBA00022448"/>
    </source>
</evidence>
<dbReference type="GO" id="GO:0045259">
    <property type="term" value="C:proton-transporting ATP synthase complex"/>
    <property type="evidence" value="ECO:0007669"/>
    <property type="project" value="UniProtKB-KW"/>
</dbReference>
<keyword evidence="10 14" id="KW-0139">CF(1)</keyword>
<dbReference type="InterPro" id="IPR001469">
    <property type="entry name" value="ATP_synth_F1_dsu/esu"/>
</dbReference>
<reference evidence="19" key="5">
    <citation type="submission" date="2022-07" db="EMBL/GenBank/DDBJ databases">
        <title>Bacterial species isolated from the porcine tonsil microbiota.</title>
        <authorList>
            <person name="Oliveira I.M.F."/>
        </authorList>
    </citation>
    <scope>NUCLEOTIDE SEQUENCE</scope>
    <source>
        <strain evidence="19">8QC2O2</strain>
    </source>
</reference>
<evidence type="ECO:0000313" key="25">
    <source>
        <dbReference type="Proteomes" id="UP001176210"/>
    </source>
</evidence>
<dbReference type="GeneID" id="48592208"/>
<keyword evidence="6 14" id="KW-1003">Cell membrane</keyword>
<dbReference type="InterPro" id="IPR036794">
    <property type="entry name" value="ATP_F1_dsu/esu_C_sf"/>
</dbReference>
<evidence type="ECO:0000256" key="9">
    <source>
        <dbReference type="ARBA" id="ARBA00023136"/>
    </source>
</evidence>
<evidence type="ECO:0000256" key="8">
    <source>
        <dbReference type="ARBA" id="ARBA00023065"/>
    </source>
</evidence>
<keyword evidence="25" id="KW-1185">Reference proteome</keyword>
<reference evidence="18" key="2">
    <citation type="submission" date="2017-12" db="EMBL/GenBank/DDBJ databases">
        <title>FDA dAtabase for Regulatory Grade micrObial Sequences (FDA-ARGOS): Supporting development and validation of Infectious Disease Dx tests.</title>
        <authorList>
            <person name="Campos J."/>
            <person name="Goldberg B."/>
            <person name="Tallon L."/>
            <person name="Sadzewicz L."/>
            <person name="Sengamalay N."/>
            <person name="Ott S."/>
            <person name="Godinez A."/>
            <person name="Nagaraj S."/>
            <person name="Vavikolanu K."/>
            <person name="Vyas G."/>
            <person name="Nadendla S."/>
            <person name="Aluvathingal J."/>
            <person name="Geyer C."/>
            <person name="Nandy P."/>
            <person name="Hobson J."/>
            <person name="Sichtig H."/>
        </authorList>
    </citation>
    <scope>NUCLEOTIDE SEQUENCE</scope>
    <source>
        <strain evidence="18">FDAARGOS_285</strain>
    </source>
</reference>
<dbReference type="PANTHER" id="PTHR13822">
    <property type="entry name" value="ATP SYNTHASE DELTA/EPSILON CHAIN"/>
    <property type="match status" value="1"/>
</dbReference>
<organism evidence="22 24">
    <name type="scientific">Mammaliicoccus sciuri</name>
    <name type="common">Staphylococcus sciuri</name>
    <dbReference type="NCBI Taxonomy" id="1296"/>
    <lineage>
        <taxon>Bacteria</taxon>
        <taxon>Bacillati</taxon>
        <taxon>Bacillota</taxon>
        <taxon>Bacilli</taxon>
        <taxon>Bacillales</taxon>
        <taxon>Staphylococcaceae</taxon>
        <taxon>Mammaliicoccus</taxon>
    </lineage>
</organism>
<dbReference type="SUPFAM" id="SSF51344">
    <property type="entry name" value="Epsilon subunit of F1F0-ATP synthase N-terminal domain"/>
    <property type="match status" value="1"/>
</dbReference>
<comment type="function">
    <text evidence="1 14">Produces ATP from ADP in the presence of a proton gradient across the membrane.</text>
</comment>
<dbReference type="Proteomes" id="UP000197058">
    <property type="component" value="Chromosome"/>
</dbReference>
<dbReference type="NCBIfam" id="TIGR01216">
    <property type="entry name" value="ATP_synt_epsi"/>
    <property type="match status" value="1"/>
</dbReference>
<accession>A0A1X0TU39</accession>
<evidence type="ECO:0000256" key="14">
    <source>
        <dbReference type="HAMAP-Rule" id="MF_00530"/>
    </source>
</evidence>
<dbReference type="Pfam" id="PF00401">
    <property type="entry name" value="ATP-synt_DE"/>
    <property type="match status" value="1"/>
</dbReference>
<evidence type="ECO:0000256" key="3">
    <source>
        <dbReference type="ARBA" id="ARBA00005712"/>
    </source>
</evidence>
<reference evidence="20" key="6">
    <citation type="submission" date="2022-09" db="EMBL/GenBank/DDBJ databases">
        <authorList>
            <person name="De Moura G.S."/>
            <person name="Carvalho E."/>
            <person name="Ramos Sanchez E.M."/>
            <person name="Sellera F.P."/>
            <person name="Marques M.F.S."/>
            <person name="Heinemann M.B."/>
            <person name="De Vliegher S."/>
            <person name="Souza F.N."/>
            <person name="Mota R.A."/>
        </authorList>
    </citation>
    <scope>NUCLEOTIDE SEQUENCE</scope>
    <source>
        <strain evidence="20">BR656</strain>
    </source>
</reference>
<evidence type="ECO:0000256" key="10">
    <source>
        <dbReference type="ARBA" id="ARBA00023196"/>
    </source>
</evidence>
<evidence type="ECO:0000256" key="4">
    <source>
        <dbReference type="ARBA" id="ARBA00014480"/>
    </source>
</evidence>
<keyword evidence="9 14" id="KW-0472">Membrane</keyword>
<dbReference type="PANTHER" id="PTHR13822:SF10">
    <property type="entry name" value="ATP SYNTHASE EPSILON CHAIN, CHLOROPLASTIC"/>
    <property type="match status" value="1"/>
</dbReference>
<reference evidence="22 24" key="3">
    <citation type="submission" date="2018-10" db="EMBL/GenBank/DDBJ databases">
        <title>A collection Staphylococci species genome sequencing.</title>
        <authorList>
            <person name="Cole K."/>
        </authorList>
    </citation>
    <scope>NUCLEOTIDE SEQUENCE [LARGE SCALE GENOMIC DNA]</scope>
    <source>
        <strain evidence="22">CCUG 37923</strain>
        <strain evidence="24">NCTC 12218</strain>
    </source>
</reference>
<evidence type="ECO:0000313" key="22">
    <source>
        <dbReference type="EMBL" id="RTX72957.1"/>
    </source>
</evidence>
<dbReference type="GO" id="GO:0005524">
    <property type="term" value="F:ATP binding"/>
    <property type="evidence" value="ECO:0007669"/>
    <property type="project" value="UniProtKB-UniRule"/>
</dbReference>
<accession>A0A657XHV8</accession>
<protein>
    <recommendedName>
        <fullName evidence="4 14">ATP synthase epsilon chain</fullName>
    </recommendedName>
    <alternativeName>
        <fullName evidence="13 14">ATP synthase F1 sector epsilon subunit</fullName>
    </alternativeName>
    <alternativeName>
        <fullName evidence="12 14">F-ATPase epsilon subunit</fullName>
    </alternativeName>
</protein>
<evidence type="ECO:0000256" key="2">
    <source>
        <dbReference type="ARBA" id="ARBA00004202"/>
    </source>
</evidence>
<evidence type="ECO:0000256" key="6">
    <source>
        <dbReference type="ARBA" id="ARBA00022475"/>
    </source>
</evidence>
<dbReference type="Proteomes" id="UP000640299">
    <property type="component" value="Chromosome"/>
</dbReference>
<dbReference type="HAMAP" id="MF_00530">
    <property type="entry name" value="ATP_synth_epsil_bac"/>
    <property type="match status" value="1"/>
</dbReference>
<gene>
    <name evidence="14" type="primary">atpC</name>
    <name evidence="22" type="ORF">CD117_07495</name>
    <name evidence="18" type="ORF">CEP64_02870</name>
    <name evidence="21" type="ORF">JRU67_04070</name>
    <name evidence="19" type="ORF">NQ032_13435</name>
    <name evidence="20" type="ORF">OWO77_06335</name>
</gene>
<dbReference type="InterPro" id="IPR020546">
    <property type="entry name" value="ATP_synth_F1_dsu/esu_N"/>
</dbReference>
<reference evidence="20" key="7">
    <citation type="journal article" date="2023" name="Vet. Microbiol.">
        <title>Emergence of livestock-associated Mammaliicoccus sciuri ST71 co-harbouring mecA and mecC genes in Brazil.</title>
        <authorList>
            <person name="de Moura G.S."/>
            <person name="de Carvalho E."/>
            <person name="Ramos Sanchez E.M."/>
            <person name="Sellera F.P."/>
            <person name="Marques M.F.S."/>
            <person name="Heinemann M.B."/>
            <person name="De Vliegher S."/>
            <person name="Souza F.N."/>
            <person name="Mota R.A."/>
        </authorList>
    </citation>
    <scope>NUCLEOTIDE SEQUENCE</scope>
    <source>
        <strain evidence="20">BR656</strain>
    </source>
</reference>
<evidence type="ECO:0000259" key="16">
    <source>
        <dbReference type="Pfam" id="PF00401"/>
    </source>
</evidence>
<dbReference type="Proteomes" id="UP001204068">
    <property type="component" value="Unassembled WGS sequence"/>
</dbReference>
<dbReference type="FunFam" id="1.20.5.440:FF:000001">
    <property type="entry name" value="ATP synthase epsilon chain"/>
    <property type="match status" value="1"/>
</dbReference>
<evidence type="ECO:0000256" key="7">
    <source>
        <dbReference type="ARBA" id="ARBA00022781"/>
    </source>
</evidence>
<dbReference type="Pfam" id="PF02823">
    <property type="entry name" value="ATP-synt_DE_N"/>
    <property type="match status" value="1"/>
</dbReference>
<keyword evidence="11 14" id="KW-0066">ATP synthesis</keyword>
<dbReference type="EMBL" id="JANILD010000006">
    <property type="protein sequence ID" value="MCQ9304606.1"/>
    <property type="molecule type" value="Genomic_DNA"/>
</dbReference>
<evidence type="ECO:0000256" key="13">
    <source>
        <dbReference type="ARBA" id="ARBA00031795"/>
    </source>
</evidence>
<comment type="similarity">
    <text evidence="3 14 15">Belongs to the ATPase epsilon chain family.</text>
</comment>
<dbReference type="eggNOG" id="COG0355">
    <property type="taxonomic scope" value="Bacteria"/>
</dbReference>
<comment type="subcellular location">
    <subcellularLocation>
        <location evidence="2 14">Cell membrane</location>
        <topology evidence="2 14">Peripheral membrane protein</topology>
    </subcellularLocation>
</comment>
<dbReference type="NCBIfam" id="NF009980">
    <property type="entry name" value="PRK13446.1"/>
    <property type="match status" value="1"/>
</dbReference>
<keyword evidence="8 14" id="KW-0406">Ion transport</keyword>
<evidence type="ECO:0000313" key="21">
    <source>
        <dbReference type="EMBL" id="QRN91997.1"/>
    </source>
</evidence>
<evidence type="ECO:0000313" key="18">
    <source>
        <dbReference type="EMBL" id="ASE33578.1"/>
    </source>
</evidence>
<dbReference type="Proteomes" id="UP000274792">
    <property type="component" value="Unassembled WGS sequence"/>
</dbReference>
<reference evidence="21" key="4">
    <citation type="submission" date="2021-02" db="EMBL/GenBank/DDBJ databases">
        <title>cfr and optrA-positive Staphylococcus spp.</title>
        <authorList>
            <person name="Chen L."/>
        </authorList>
    </citation>
    <scope>NUCLEOTIDE SEQUENCE</scope>
    <source>
        <strain evidence="21">GDQ20D70P</strain>
    </source>
</reference>
<proteinExistence type="inferred from homology"/>
<evidence type="ECO:0000256" key="12">
    <source>
        <dbReference type="ARBA" id="ARBA00030215"/>
    </source>
</evidence>
<feature type="domain" description="ATP synthase F1 complex delta/epsilon subunit N-terminal" evidence="17">
    <location>
        <begin position="4"/>
        <end position="83"/>
    </location>
</feature>
<dbReference type="KEGG" id="sscu:CEP64_02870"/>
<evidence type="ECO:0000313" key="20">
    <source>
        <dbReference type="EMBL" id="MDL0116586.1"/>
    </source>
</evidence>
<keyword evidence="5 14" id="KW-0813">Transport</keyword>
<evidence type="ECO:0000256" key="11">
    <source>
        <dbReference type="ARBA" id="ARBA00023310"/>
    </source>
</evidence>
<sequence length="134" mass="14921">MNTFTLDVVTPNGSVYSAKEVELVVLHTETGEMGVMAGHIPTVAALKTGYVKVNKASGTEYLAVSEGFVEVRTNKVTVLVQAAETADEIDKDRAINSKERAEERLKMNRDEVDFRRAERALHRAINRIEVAKFR</sequence>
<dbReference type="EMBL" id="CP022046">
    <property type="protein sequence ID" value="ASE33578.1"/>
    <property type="molecule type" value="Genomic_DNA"/>
</dbReference>